<accession>A0A0G1L3D0</accession>
<dbReference type="Proteomes" id="UP000033966">
    <property type="component" value="Unassembled WGS sequence"/>
</dbReference>
<comment type="caution">
    <text evidence="1">The sequence shown here is derived from an EMBL/GenBank/DDBJ whole genome shotgun (WGS) entry which is preliminary data.</text>
</comment>
<evidence type="ECO:0000313" key="2">
    <source>
        <dbReference type="Proteomes" id="UP000033966"/>
    </source>
</evidence>
<reference evidence="1 2" key="1">
    <citation type="journal article" date="2015" name="Nature">
        <title>rRNA introns, odd ribosomes, and small enigmatic genomes across a large radiation of phyla.</title>
        <authorList>
            <person name="Brown C.T."/>
            <person name="Hug L.A."/>
            <person name="Thomas B.C."/>
            <person name="Sharon I."/>
            <person name="Castelle C.J."/>
            <person name="Singh A."/>
            <person name="Wilkins M.J."/>
            <person name="Williams K.H."/>
            <person name="Banfield J.F."/>
        </authorList>
    </citation>
    <scope>NUCLEOTIDE SEQUENCE [LARGE SCALE GENOMIC DNA]</scope>
</reference>
<dbReference type="EMBL" id="LCKF01000040">
    <property type="protein sequence ID" value="KKT90343.1"/>
    <property type="molecule type" value="Genomic_DNA"/>
</dbReference>
<dbReference type="AlphaFoldDB" id="A0A0G1L3D0"/>
<proteinExistence type="predicted"/>
<organism evidence="1 2">
    <name type="scientific">Candidatus Jorgensenbacteria bacterium GW2011_GWA2_45_13</name>
    <dbReference type="NCBI Taxonomy" id="1618662"/>
    <lineage>
        <taxon>Bacteria</taxon>
        <taxon>Candidatus Joergenseniibacteriota</taxon>
    </lineage>
</organism>
<protein>
    <submittedName>
        <fullName evidence="1">Uncharacterized protein</fullName>
    </submittedName>
</protein>
<name>A0A0G1L3D0_9BACT</name>
<sequence length="218" mass="23049">MRWMNKRFFTFLASFFLAVFLFVSIAPSTKAISVFTPFGGKVTNWNPAPSSCISNITVPIAIATFGAVWITVEKLKIGEPNPATVGVLRVNGFTIPALTNIYRNYTYFIPNSWVLGDSINICDLCDAASANIPFAKNICKIQAVKTFTGAVCKLIGGVGDCPITNLMHQVGVSSPVSAAVDSGTKEGLDSVAGKVKGAVCDTLGSIPLIGSLTGLFCK</sequence>
<evidence type="ECO:0000313" key="1">
    <source>
        <dbReference type="EMBL" id="KKT90343.1"/>
    </source>
</evidence>
<gene>
    <name evidence="1" type="ORF">UW92_C0040G0008</name>
</gene>